<feature type="compositionally biased region" description="Polar residues" evidence="1">
    <location>
        <begin position="13"/>
        <end position="30"/>
    </location>
</feature>
<feature type="compositionally biased region" description="Basic and acidic residues" evidence="1">
    <location>
        <begin position="535"/>
        <end position="553"/>
    </location>
</feature>
<evidence type="ECO:0000313" key="3">
    <source>
        <dbReference type="Proteomes" id="UP000275078"/>
    </source>
</evidence>
<organism evidence="2 3">
    <name type="scientific">Ascobolus immersus RN42</name>
    <dbReference type="NCBI Taxonomy" id="1160509"/>
    <lineage>
        <taxon>Eukaryota</taxon>
        <taxon>Fungi</taxon>
        <taxon>Dikarya</taxon>
        <taxon>Ascomycota</taxon>
        <taxon>Pezizomycotina</taxon>
        <taxon>Pezizomycetes</taxon>
        <taxon>Pezizales</taxon>
        <taxon>Ascobolaceae</taxon>
        <taxon>Ascobolus</taxon>
    </lineage>
</organism>
<feature type="region of interest" description="Disordered" evidence="1">
    <location>
        <begin position="1"/>
        <end position="30"/>
    </location>
</feature>
<proteinExistence type="predicted"/>
<keyword evidence="3" id="KW-1185">Reference proteome</keyword>
<feature type="compositionally biased region" description="Low complexity" evidence="1">
    <location>
        <begin position="295"/>
        <end position="306"/>
    </location>
</feature>
<protein>
    <submittedName>
        <fullName evidence="2">Uncharacterized protein</fullName>
    </submittedName>
</protein>
<evidence type="ECO:0000313" key="2">
    <source>
        <dbReference type="EMBL" id="RPA71454.1"/>
    </source>
</evidence>
<dbReference type="EMBL" id="ML119927">
    <property type="protein sequence ID" value="RPA71454.1"/>
    <property type="molecule type" value="Genomic_DNA"/>
</dbReference>
<name>A0A3N4HP73_ASCIM</name>
<reference evidence="2 3" key="1">
    <citation type="journal article" date="2018" name="Nat. Ecol. Evol.">
        <title>Pezizomycetes genomes reveal the molecular basis of ectomycorrhizal truffle lifestyle.</title>
        <authorList>
            <person name="Murat C."/>
            <person name="Payen T."/>
            <person name="Noel B."/>
            <person name="Kuo A."/>
            <person name="Morin E."/>
            <person name="Chen J."/>
            <person name="Kohler A."/>
            <person name="Krizsan K."/>
            <person name="Balestrini R."/>
            <person name="Da Silva C."/>
            <person name="Montanini B."/>
            <person name="Hainaut M."/>
            <person name="Levati E."/>
            <person name="Barry K.W."/>
            <person name="Belfiori B."/>
            <person name="Cichocki N."/>
            <person name="Clum A."/>
            <person name="Dockter R.B."/>
            <person name="Fauchery L."/>
            <person name="Guy J."/>
            <person name="Iotti M."/>
            <person name="Le Tacon F."/>
            <person name="Lindquist E.A."/>
            <person name="Lipzen A."/>
            <person name="Malagnac F."/>
            <person name="Mello A."/>
            <person name="Molinier V."/>
            <person name="Miyauchi S."/>
            <person name="Poulain J."/>
            <person name="Riccioni C."/>
            <person name="Rubini A."/>
            <person name="Sitrit Y."/>
            <person name="Splivallo R."/>
            <person name="Traeger S."/>
            <person name="Wang M."/>
            <person name="Zifcakova L."/>
            <person name="Wipf D."/>
            <person name="Zambonelli A."/>
            <person name="Paolocci F."/>
            <person name="Nowrousian M."/>
            <person name="Ottonello S."/>
            <person name="Baldrian P."/>
            <person name="Spatafora J.W."/>
            <person name="Henrissat B."/>
            <person name="Nagy L.G."/>
            <person name="Aury J.M."/>
            <person name="Wincker P."/>
            <person name="Grigoriev I.V."/>
            <person name="Bonfante P."/>
            <person name="Martin F.M."/>
        </authorList>
    </citation>
    <scope>NUCLEOTIDE SEQUENCE [LARGE SCALE GENOMIC DNA]</scope>
    <source>
        <strain evidence="2 3">RN42</strain>
    </source>
</reference>
<feature type="region of interest" description="Disordered" evidence="1">
    <location>
        <begin position="435"/>
        <end position="553"/>
    </location>
</feature>
<feature type="compositionally biased region" description="Polar residues" evidence="1">
    <location>
        <begin position="441"/>
        <end position="471"/>
    </location>
</feature>
<sequence>MASDKPRGKSHSDASSVFGSDGLPQSNDSVYQPAAERPLTAIGLEVFLWKLVRAELERVLGDVDESYRFQDRMHVRLGRRISLRGNQLQDRMFQWVTPQDYELPSFRTLGQVKSVELVTKDEKEALQNAAATSNLQVKIVAPGWEEGLKDTVDEAGSDGSDNETRNDRIAATVEKLMVRQIGRYFPERLEQLRKDVQSKKVRLTLDPQEPPSIEAPFVWMNHSTGVNHVKLRRRYTIDEFDKLDKAMKSGLIRPWLAADGVVPLFAVESLSGNTAEVEEVDEDTSAPRQKDRVDSSPSRSVSKVSTSAETVEKKLVPVAFRFQRGALYDYHSPVKKLRDVQFQQVILKHLREKLGDAIDPDAKRFSFSENAYLREDLRATHRVSWELAPRSSLPSITTQATDAINSGALHAAGLTSLSTAEIALARARNEIRRSKGWMLTTKPSSTSVVQGPSNNAAAGQNRQPEAAQTTGKRTRSDGTFEAPIALDDEDDDGQQDSKRQRLEGSPGMVDTNASVSEPVAEERMSQLTSIATEEVGSRVRYRSEEGFTPPPEK</sequence>
<evidence type="ECO:0000256" key="1">
    <source>
        <dbReference type="SAM" id="MobiDB-lite"/>
    </source>
</evidence>
<dbReference type="Proteomes" id="UP000275078">
    <property type="component" value="Unassembled WGS sequence"/>
</dbReference>
<feature type="compositionally biased region" description="Basic and acidic residues" evidence="1">
    <location>
        <begin position="1"/>
        <end position="12"/>
    </location>
</feature>
<dbReference type="AlphaFoldDB" id="A0A3N4HP73"/>
<accession>A0A3N4HP73</accession>
<feature type="region of interest" description="Disordered" evidence="1">
    <location>
        <begin position="276"/>
        <end position="306"/>
    </location>
</feature>
<gene>
    <name evidence="2" type="ORF">BJ508DRAFT_336011</name>
</gene>